<feature type="coiled-coil region" evidence="1">
    <location>
        <begin position="220"/>
        <end position="247"/>
    </location>
</feature>
<sequence>MTLMRVLDGSAWTREIAPSVWPALRSAGIRMYIPQIHGSGPDGGGLNPYLKQHVEGALAADIIVPTGYTWPSWKWPESVAYWQKELSIPLLGIWLDVEAGAGVHPDQIDDLRNRNIVPGIYASRHSWSSIMGADTQFSDVPLWVAHYRPGPWPTELQEDDLPYLPNSWPRELVAGWQWLGTTTLQDEQFDLNVFSEAFVQGLYKAVPAPPVEEGLTVEQYDELQGQIRALTGRVAENEKDIATLQKQPTPVPAPAPTPPSRNHVIVKPGDTAGKWFSREADLIRLNKNFRDIAYGQDGHIIRRFTPRRDWNFIIPDERLFTS</sequence>
<name>A0A0F9IE74_9ZZZZ</name>
<comment type="caution">
    <text evidence="2">The sequence shown here is derived from an EMBL/GenBank/DDBJ whole genome shotgun (WGS) entry which is preliminary data.</text>
</comment>
<protein>
    <submittedName>
        <fullName evidence="2">Uncharacterized protein</fullName>
    </submittedName>
</protein>
<dbReference type="EMBL" id="LAZR01012647">
    <property type="protein sequence ID" value="KKM25762.1"/>
    <property type="molecule type" value="Genomic_DNA"/>
</dbReference>
<gene>
    <name evidence="2" type="ORF">LCGC14_1591680</name>
</gene>
<organism evidence="2">
    <name type="scientific">marine sediment metagenome</name>
    <dbReference type="NCBI Taxonomy" id="412755"/>
    <lineage>
        <taxon>unclassified sequences</taxon>
        <taxon>metagenomes</taxon>
        <taxon>ecological metagenomes</taxon>
    </lineage>
</organism>
<dbReference type="Gene3D" id="3.20.20.80">
    <property type="entry name" value="Glycosidases"/>
    <property type="match status" value="1"/>
</dbReference>
<proteinExistence type="predicted"/>
<reference evidence="2" key="1">
    <citation type="journal article" date="2015" name="Nature">
        <title>Complex archaea that bridge the gap between prokaryotes and eukaryotes.</title>
        <authorList>
            <person name="Spang A."/>
            <person name="Saw J.H."/>
            <person name="Jorgensen S.L."/>
            <person name="Zaremba-Niedzwiedzka K."/>
            <person name="Martijn J."/>
            <person name="Lind A.E."/>
            <person name="van Eijk R."/>
            <person name="Schleper C."/>
            <person name="Guy L."/>
            <person name="Ettema T.J."/>
        </authorList>
    </citation>
    <scope>NUCLEOTIDE SEQUENCE</scope>
</reference>
<dbReference type="AlphaFoldDB" id="A0A0F9IE74"/>
<dbReference type="InterPro" id="IPR017853">
    <property type="entry name" value="GH"/>
</dbReference>
<accession>A0A0F9IE74</accession>
<dbReference type="SUPFAM" id="SSF51445">
    <property type="entry name" value="(Trans)glycosidases"/>
    <property type="match status" value="1"/>
</dbReference>
<evidence type="ECO:0000256" key="1">
    <source>
        <dbReference type="SAM" id="Coils"/>
    </source>
</evidence>
<evidence type="ECO:0000313" key="2">
    <source>
        <dbReference type="EMBL" id="KKM25762.1"/>
    </source>
</evidence>
<keyword evidence="1" id="KW-0175">Coiled coil</keyword>